<dbReference type="Gene3D" id="1.25.40.10">
    <property type="entry name" value="Tetratricopeptide repeat domain"/>
    <property type="match status" value="3"/>
</dbReference>
<dbReference type="HOGENOM" id="CLU_326228_0_0_12"/>
<dbReference type="EMBL" id="CP001841">
    <property type="protein sequence ID" value="AEF82577.1"/>
    <property type="molecule type" value="Genomic_DNA"/>
</dbReference>
<organism evidence="3 4">
    <name type="scientific">Leadbettera azotonutricia (strain ATCC BAA-888 / DSM 13862 / ZAS-9)</name>
    <name type="common">Treponema azotonutricium</name>
    <dbReference type="NCBI Taxonomy" id="545695"/>
    <lineage>
        <taxon>Bacteria</taxon>
        <taxon>Pseudomonadati</taxon>
        <taxon>Spirochaetota</taxon>
        <taxon>Spirochaetia</taxon>
        <taxon>Spirochaetales</taxon>
        <taxon>Breznakiellaceae</taxon>
        <taxon>Leadbettera</taxon>
    </lineage>
</organism>
<dbReference type="InParanoid" id="F5Y7H3"/>
<dbReference type="Proteomes" id="UP000009222">
    <property type="component" value="Chromosome"/>
</dbReference>
<feature type="compositionally biased region" description="Basic residues" evidence="2">
    <location>
        <begin position="907"/>
        <end position="917"/>
    </location>
</feature>
<gene>
    <name evidence="3" type="ordered locus">TREAZ_2330</name>
</gene>
<evidence type="ECO:0000256" key="2">
    <source>
        <dbReference type="SAM" id="MobiDB-lite"/>
    </source>
</evidence>
<keyword evidence="1" id="KW-0802">TPR repeat</keyword>
<name>F5Y7H3_LEAAZ</name>
<sequence>MPRFFRKLLSIRNIILKPKADPNEIAEETWAADFSKPKRVRFDIKSESSYNANLQKFGARHCLALGLKKTGCIAWVEAPACRYGDQVINARIRLDARGGYAAGGIMFRMVGEHTYYSFLISTKGYFRLDVLRNGMPLPLIGWTELPDQASQEIASDHAVDFTIIAYGSHIVILIRGQWAADLSDSTIMEGTLCFTAASYEEPRDSALLLVPIPQGAESPYSAEVFLESLTVDSHLAEAAALYEKWTAPAEASPQSRFRLAETFTAMDQHKAALVQIRKAWETPGYKKKQKELLLAGRLAQQLGLSADAEQYISACFEANVDSAEGKEAITEMAKILYGGERFKELKDYCAEAAKVLSADSMLRNLQGHALWNLKEYKAAAAAYDKAFELDKSNGIFAKNAANVYEILERKKEALDRSIAAGRAFLASDNYDDLGALVPKLLSLGEDNWEAHGLVGKWAFGIEDWKMAEKEFEQAEELRKKKRPRTPKDAAVIYLRALLFIREGKRTEALPLLEEAVSLEKDYALFHFKLAENRFLLNDDPEDPQLRSELAAAIALDPGDGWINNFAAQLCLQRGDLENASGYLENAAKALGDVNAIKVNRAVLFALQGSLDKALKLLEFADDPDGAMANCAGNLLVREARYEEADERYRKALSIAPENPEFLSNRASCLIEMGQYGEADTILGRVHEARPSTAVLELISYVASKKGEFARAEAACRAALKMDPHHAQSLLSLGWIFITTGKIEDARASLISLDSLNLSPGLSERREELRTRLDEAVYNKVPCAACERSWKILKEPPSVPSIRLFAMPPDDLPAGSCPECGKAYCIGCAKKNLDPSGRFVCPECGKALKLINEGLKKIVYDWAKAEGMTKGAKPAKRGRPKKDPIPLEMIKTLLPEAALLSGKEPVKRGRGRPRKKPL</sequence>
<dbReference type="InterPro" id="IPR011990">
    <property type="entry name" value="TPR-like_helical_dom_sf"/>
</dbReference>
<accession>F5Y7H3</accession>
<dbReference type="PANTHER" id="PTHR12558:SF13">
    <property type="entry name" value="CELL DIVISION CYCLE PROTEIN 27 HOMOLOG"/>
    <property type="match status" value="1"/>
</dbReference>
<dbReference type="KEGG" id="taz:TREAZ_2330"/>
<proteinExistence type="predicted"/>
<dbReference type="Gene3D" id="2.60.120.560">
    <property type="entry name" value="Exo-inulinase, domain 1"/>
    <property type="match status" value="1"/>
</dbReference>
<feature type="repeat" description="TPR" evidence="1">
    <location>
        <begin position="625"/>
        <end position="658"/>
    </location>
</feature>
<dbReference type="CDD" id="cd15489">
    <property type="entry name" value="PHD_SF"/>
    <property type="match status" value="1"/>
</dbReference>
<dbReference type="Pfam" id="PF13432">
    <property type="entry name" value="TPR_16"/>
    <property type="match status" value="1"/>
</dbReference>
<dbReference type="eggNOG" id="COG0457">
    <property type="taxonomic scope" value="Bacteria"/>
</dbReference>
<dbReference type="Pfam" id="PF14559">
    <property type="entry name" value="TPR_19"/>
    <property type="match status" value="1"/>
</dbReference>
<keyword evidence="4" id="KW-1185">Reference proteome</keyword>
<dbReference type="SUPFAM" id="SSF48452">
    <property type="entry name" value="TPR-like"/>
    <property type="match status" value="2"/>
</dbReference>
<dbReference type="RefSeq" id="WP_015709726.1">
    <property type="nucleotide sequence ID" value="NC_015577.1"/>
</dbReference>
<dbReference type="Pfam" id="PF13181">
    <property type="entry name" value="TPR_8"/>
    <property type="match status" value="1"/>
</dbReference>
<evidence type="ECO:0000256" key="1">
    <source>
        <dbReference type="PROSITE-ProRule" id="PRU00339"/>
    </source>
</evidence>
<evidence type="ECO:0000313" key="3">
    <source>
        <dbReference type="EMBL" id="AEF82577.1"/>
    </source>
</evidence>
<dbReference type="STRING" id="545695.TREAZ_2330"/>
<protein>
    <submittedName>
        <fullName evidence="3">Tetratricopeptide repeat domain protein</fullName>
    </submittedName>
</protein>
<reference evidence="4" key="1">
    <citation type="submission" date="2009-12" db="EMBL/GenBank/DDBJ databases">
        <title>Complete sequence of Treponema azotonutricium strain ZAS-9.</title>
        <authorList>
            <person name="Tetu S.G."/>
            <person name="Matson E."/>
            <person name="Ren Q."/>
            <person name="Seshadri R."/>
            <person name="Elbourne L."/>
            <person name="Hassan K.A."/>
            <person name="Durkin A."/>
            <person name="Radune D."/>
            <person name="Mohamoud Y."/>
            <person name="Shay R."/>
            <person name="Jin S."/>
            <person name="Zhang X."/>
            <person name="Lucey K."/>
            <person name="Ballor N.R."/>
            <person name="Ottesen E."/>
            <person name="Rosenthal R."/>
            <person name="Allen A."/>
            <person name="Leadbetter J.R."/>
            <person name="Paulsen I.T."/>
        </authorList>
    </citation>
    <scope>NUCLEOTIDE SEQUENCE [LARGE SCALE GENOMIC DNA]</scope>
    <source>
        <strain evidence="4">ATCC BAA-888 / DSM 13862 / ZAS-9</strain>
    </source>
</reference>
<dbReference type="SMART" id="SM00028">
    <property type="entry name" value="TPR"/>
    <property type="match status" value="6"/>
</dbReference>
<dbReference type="PROSITE" id="PS50005">
    <property type="entry name" value="TPR"/>
    <property type="match status" value="1"/>
</dbReference>
<dbReference type="PANTHER" id="PTHR12558">
    <property type="entry name" value="CELL DIVISION CYCLE 16,23,27"/>
    <property type="match status" value="1"/>
</dbReference>
<feature type="region of interest" description="Disordered" evidence="2">
    <location>
        <begin position="898"/>
        <end position="917"/>
    </location>
</feature>
<dbReference type="InterPro" id="IPR019734">
    <property type="entry name" value="TPR_rpt"/>
</dbReference>
<dbReference type="AlphaFoldDB" id="F5Y7H3"/>
<reference evidence="3 4" key="2">
    <citation type="journal article" date="2011" name="ISME J.">
        <title>RNA-seq reveals cooperative metabolic interactions between two termite-gut spirochete species in co-culture.</title>
        <authorList>
            <person name="Rosenthal A.Z."/>
            <person name="Matson E.G."/>
            <person name="Eldar A."/>
            <person name="Leadbetter J.R."/>
        </authorList>
    </citation>
    <scope>NUCLEOTIDE SEQUENCE [LARGE SCALE GENOMIC DNA]</scope>
    <source>
        <strain evidence="4">ATCC BAA-888 / DSM 13862 / ZAS-9</strain>
    </source>
</reference>
<evidence type="ECO:0000313" key="4">
    <source>
        <dbReference type="Proteomes" id="UP000009222"/>
    </source>
</evidence>